<accession>A0A8T0HXB6</accession>
<organism evidence="1 2">
    <name type="scientific">Ceratodon purpureus</name>
    <name type="common">Fire moss</name>
    <name type="synonym">Dicranum purpureum</name>
    <dbReference type="NCBI Taxonomy" id="3225"/>
    <lineage>
        <taxon>Eukaryota</taxon>
        <taxon>Viridiplantae</taxon>
        <taxon>Streptophyta</taxon>
        <taxon>Embryophyta</taxon>
        <taxon>Bryophyta</taxon>
        <taxon>Bryophytina</taxon>
        <taxon>Bryopsida</taxon>
        <taxon>Dicranidae</taxon>
        <taxon>Pseudoditrichales</taxon>
        <taxon>Ditrichaceae</taxon>
        <taxon>Ceratodon</taxon>
    </lineage>
</organism>
<dbReference type="AlphaFoldDB" id="A0A8T0HXB6"/>
<keyword evidence="2" id="KW-1185">Reference proteome</keyword>
<evidence type="ECO:0000313" key="2">
    <source>
        <dbReference type="Proteomes" id="UP000822688"/>
    </source>
</evidence>
<gene>
    <name evidence="1" type="ORF">KC19_VG340600</name>
</gene>
<sequence>MSTGTPEVSMLRETTLAILDRSLCETCQIQEFVPRGHEVTALLRGQFHRLRGLTAFLGCFLRKHLWCDCTL</sequence>
<dbReference type="Proteomes" id="UP000822688">
    <property type="component" value="Chromosome V"/>
</dbReference>
<protein>
    <submittedName>
        <fullName evidence="1">Uncharacterized protein</fullName>
    </submittedName>
</protein>
<evidence type="ECO:0000313" key="1">
    <source>
        <dbReference type="EMBL" id="KAG0575369.1"/>
    </source>
</evidence>
<comment type="caution">
    <text evidence="1">The sequence shown here is derived from an EMBL/GenBank/DDBJ whole genome shotgun (WGS) entry which is preliminary data.</text>
</comment>
<name>A0A8T0HXB6_CERPU</name>
<reference evidence="1" key="1">
    <citation type="submission" date="2020-06" db="EMBL/GenBank/DDBJ databases">
        <title>WGS assembly of Ceratodon purpureus strain R40.</title>
        <authorList>
            <person name="Carey S.B."/>
            <person name="Jenkins J."/>
            <person name="Shu S."/>
            <person name="Lovell J.T."/>
            <person name="Sreedasyam A."/>
            <person name="Maumus F."/>
            <person name="Tiley G.P."/>
            <person name="Fernandez-Pozo N."/>
            <person name="Barry K."/>
            <person name="Chen C."/>
            <person name="Wang M."/>
            <person name="Lipzen A."/>
            <person name="Daum C."/>
            <person name="Saski C.A."/>
            <person name="Payton A.C."/>
            <person name="Mcbreen J.C."/>
            <person name="Conrad R.E."/>
            <person name="Kollar L.M."/>
            <person name="Olsson S."/>
            <person name="Huttunen S."/>
            <person name="Landis J.B."/>
            <person name="Wickett N.J."/>
            <person name="Johnson M.G."/>
            <person name="Rensing S.A."/>
            <person name="Grimwood J."/>
            <person name="Schmutz J."/>
            <person name="Mcdaniel S.F."/>
        </authorList>
    </citation>
    <scope>NUCLEOTIDE SEQUENCE</scope>
    <source>
        <strain evidence="1">R40</strain>
    </source>
</reference>
<proteinExistence type="predicted"/>
<dbReference type="EMBL" id="CM026426">
    <property type="protein sequence ID" value="KAG0575369.1"/>
    <property type="molecule type" value="Genomic_DNA"/>
</dbReference>